<accession>A0ABS4I817</accession>
<comment type="caution">
    <text evidence="2">The sequence shown here is derived from an EMBL/GenBank/DDBJ whole genome shotgun (WGS) entry which is preliminary data.</text>
</comment>
<keyword evidence="3" id="KW-1185">Reference proteome</keyword>
<organism evidence="2 3">
    <name type="scientific">Paenibacillus aceris</name>
    <dbReference type="NCBI Taxonomy" id="869555"/>
    <lineage>
        <taxon>Bacteria</taxon>
        <taxon>Bacillati</taxon>
        <taxon>Bacillota</taxon>
        <taxon>Bacilli</taxon>
        <taxon>Bacillales</taxon>
        <taxon>Paenibacillaceae</taxon>
        <taxon>Paenibacillus</taxon>
    </lineage>
</organism>
<protein>
    <recommendedName>
        <fullName evidence="1">Glycosyltransferase 2-like domain-containing protein</fullName>
    </recommendedName>
</protein>
<dbReference type="Pfam" id="PF00535">
    <property type="entry name" value="Glycos_transf_2"/>
    <property type="match status" value="1"/>
</dbReference>
<dbReference type="Proteomes" id="UP001519344">
    <property type="component" value="Unassembled WGS sequence"/>
</dbReference>
<dbReference type="InterPro" id="IPR050256">
    <property type="entry name" value="Glycosyltransferase_2"/>
</dbReference>
<name>A0ABS4I817_9BACL</name>
<dbReference type="PANTHER" id="PTHR48090">
    <property type="entry name" value="UNDECAPRENYL-PHOSPHATE 4-DEOXY-4-FORMAMIDO-L-ARABINOSE TRANSFERASE-RELATED"/>
    <property type="match status" value="1"/>
</dbReference>
<proteinExistence type="predicted"/>
<dbReference type="RefSeq" id="WP_240160064.1">
    <property type="nucleotide sequence ID" value="NZ_JAAOZR010000094.1"/>
</dbReference>
<feature type="domain" description="Glycosyltransferase 2-like" evidence="1">
    <location>
        <begin position="114"/>
        <end position="235"/>
    </location>
</feature>
<gene>
    <name evidence="2" type="ORF">J2Z65_006244</name>
</gene>
<dbReference type="InterPro" id="IPR029044">
    <property type="entry name" value="Nucleotide-diphossugar_trans"/>
</dbReference>
<evidence type="ECO:0000313" key="2">
    <source>
        <dbReference type="EMBL" id="MBP1966983.1"/>
    </source>
</evidence>
<evidence type="ECO:0000313" key="3">
    <source>
        <dbReference type="Proteomes" id="UP001519344"/>
    </source>
</evidence>
<dbReference type="InterPro" id="IPR001173">
    <property type="entry name" value="Glyco_trans_2-like"/>
</dbReference>
<dbReference type="Gene3D" id="3.90.550.10">
    <property type="entry name" value="Spore Coat Polysaccharide Biosynthesis Protein SpsA, Chain A"/>
    <property type="match status" value="1"/>
</dbReference>
<dbReference type="PANTHER" id="PTHR48090:SF7">
    <property type="entry name" value="RFBJ PROTEIN"/>
    <property type="match status" value="1"/>
</dbReference>
<dbReference type="CDD" id="cd00761">
    <property type="entry name" value="Glyco_tranf_GTA_type"/>
    <property type="match status" value="1"/>
</dbReference>
<reference evidence="2 3" key="1">
    <citation type="submission" date="2021-03" db="EMBL/GenBank/DDBJ databases">
        <title>Genomic Encyclopedia of Type Strains, Phase IV (KMG-IV): sequencing the most valuable type-strain genomes for metagenomic binning, comparative biology and taxonomic classification.</title>
        <authorList>
            <person name="Goeker M."/>
        </authorList>
    </citation>
    <scope>NUCLEOTIDE SEQUENCE [LARGE SCALE GENOMIC DNA]</scope>
    <source>
        <strain evidence="2 3">DSM 24950</strain>
    </source>
</reference>
<sequence>MKRKAIVQQLPKKRPFRRKSMYTKRRRRITPSMPWILMAQKAGRRYAVDHPLPEEEQPIRYINFLWYYFYLGEGRRIPDALYERCSEAYLAGYCAQAGIDKPDGVLVPTLKSLSAVVTVFNEGSTIASVLEQLQRLPMKEIIIVVNGSTDNSFSISRQCPLATVVHYPDSVGHDVGRSIGARLVTADMVLFIDGDIPVKAVQLAPFIRAIDRGADVALNDMTPFIGQFAYRDSVTMMKQFLNAIQGRPDLKTNSMTAIPHMLSRKAIEQIGAANLAVPPKAQSLAIQLELKICAPASIDVISSNKVTKLNTGASNPVSSLILGDHLEAMHMLLSSYSSRLQYKDAIRKRSALGEGFH</sequence>
<dbReference type="EMBL" id="JAGGKV010000027">
    <property type="protein sequence ID" value="MBP1966983.1"/>
    <property type="molecule type" value="Genomic_DNA"/>
</dbReference>
<evidence type="ECO:0000259" key="1">
    <source>
        <dbReference type="Pfam" id="PF00535"/>
    </source>
</evidence>
<dbReference type="SUPFAM" id="SSF53448">
    <property type="entry name" value="Nucleotide-diphospho-sugar transferases"/>
    <property type="match status" value="1"/>
</dbReference>